<name>A0A433TLD9_ELYCH</name>
<reference evidence="1 2" key="1">
    <citation type="submission" date="2019-01" db="EMBL/GenBank/DDBJ databases">
        <title>A draft genome assembly of the solar-powered sea slug Elysia chlorotica.</title>
        <authorList>
            <person name="Cai H."/>
            <person name="Li Q."/>
            <person name="Fang X."/>
            <person name="Li J."/>
            <person name="Curtis N.E."/>
            <person name="Altenburger A."/>
            <person name="Shibata T."/>
            <person name="Feng M."/>
            <person name="Maeda T."/>
            <person name="Schwartz J.A."/>
            <person name="Shigenobu S."/>
            <person name="Lundholm N."/>
            <person name="Nishiyama T."/>
            <person name="Yang H."/>
            <person name="Hasebe M."/>
            <person name="Li S."/>
            <person name="Pierce S.K."/>
            <person name="Wang J."/>
        </authorList>
    </citation>
    <scope>NUCLEOTIDE SEQUENCE [LARGE SCALE GENOMIC DNA]</scope>
    <source>
        <strain evidence="1">EC2010</strain>
        <tissue evidence="1">Whole organism of an adult</tissue>
    </source>
</reference>
<evidence type="ECO:0000313" key="2">
    <source>
        <dbReference type="Proteomes" id="UP000271974"/>
    </source>
</evidence>
<comment type="caution">
    <text evidence="1">The sequence shown here is derived from an EMBL/GenBank/DDBJ whole genome shotgun (WGS) entry which is preliminary data.</text>
</comment>
<protein>
    <submittedName>
        <fullName evidence="1">Uncharacterized protein</fullName>
    </submittedName>
</protein>
<evidence type="ECO:0000313" key="1">
    <source>
        <dbReference type="EMBL" id="RUS82345.1"/>
    </source>
</evidence>
<organism evidence="1 2">
    <name type="scientific">Elysia chlorotica</name>
    <name type="common">Eastern emerald elysia</name>
    <name type="synonym">Sea slug</name>
    <dbReference type="NCBI Taxonomy" id="188477"/>
    <lineage>
        <taxon>Eukaryota</taxon>
        <taxon>Metazoa</taxon>
        <taxon>Spiralia</taxon>
        <taxon>Lophotrochozoa</taxon>
        <taxon>Mollusca</taxon>
        <taxon>Gastropoda</taxon>
        <taxon>Heterobranchia</taxon>
        <taxon>Euthyneura</taxon>
        <taxon>Panpulmonata</taxon>
        <taxon>Sacoglossa</taxon>
        <taxon>Placobranchoidea</taxon>
        <taxon>Plakobranchidae</taxon>
        <taxon>Elysia</taxon>
    </lineage>
</organism>
<dbReference type="Proteomes" id="UP000271974">
    <property type="component" value="Unassembled WGS sequence"/>
</dbReference>
<proteinExistence type="predicted"/>
<gene>
    <name evidence="1" type="ORF">EGW08_009898</name>
</gene>
<dbReference type="EMBL" id="RQTK01000290">
    <property type="protein sequence ID" value="RUS82345.1"/>
    <property type="molecule type" value="Genomic_DNA"/>
</dbReference>
<accession>A0A433TLD9</accession>
<sequence>MHYFSPKRAENVGKYDFLCLWLAALESAGLCWEHSLGIKSIEYVKLPYVILGPILEIDMLLKLDIKKSTLPPLIPRDKTLPVKSIRKTQLPPYVSLSDVWARYNLSQGVC</sequence>
<dbReference type="AlphaFoldDB" id="A0A433TLD9"/>
<keyword evidence="2" id="KW-1185">Reference proteome</keyword>